<evidence type="ECO:0000313" key="3">
    <source>
        <dbReference type="Proteomes" id="UP000070134"/>
    </source>
</evidence>
<dbReference type="SUPFAM" id="SSF53474">
    <property type="entry name" value="alpha/beta-Hydrolases"/>
    <property type="match status" value="1"/>
</dbReference>
<accession>A0A127A232</accession>
<dbReference type="STRING" id="37927.SA2016_2845"/>
<keyword evidence="1" id="KW-1133">Transmembrane helix</keyword>
<dbReference type="KEGG" id="satk:SA2016_2845"/>
<evidence type="ECO:0000256" key="1">
    <source>
        <dbReference type="SAM" id="Phobius"/>
    </source>
</evidence>
<feature type="transmembrane region" description="Helical" evidence="1">
    <location>
        <begin position="12"/>
        <end position="31"/>
    </location>
</feature>
<dbReference type="OrthoDB" id="3723842at2"/>
<dbReference type="RefSeq" id="WP_066499202.1">
    <property type="nucleotide sequence ID" value="NZ_BJMO01000005.1"/>
</dbReference>
<dbReference type="Gene3D" id="3.40.50.1820">
    <property type="entry name" value="alpha/beta hydrolase"/>
    <property type="match status" value="1"/>
</dbReference>
<dbReference type="Proteomes" id="UP000070134">
    <property type="component" value="Chromosome"/>
</dbReference>
<feature type="transmembrane region" description="Helical" evidence="1">
    <location>
        <begin position="73"/>
        <end position="91"/>
    </location>
</feature>
<name>A0A127A232_9MICC</name>
<keyword evidence="1" id="KW-0812">Transmembrane</keyword>
<gene>
    <name evidence="2" type="ORF">SA2016_2845</name>
</gene>
<dbReference type="PANTHER" id="PTHR48098:SF1">
    <property type="entry name" value="DIACYLGLYCEROL ACYLTRANSFERASE_MYCOLYLTRANSFERASE AG85A"/>
    <property type="match status" value="1"/>
</dbReference>
<dbReference type="InterPro" id="IPR000801">
    <property type="entry name" value="Esterase-like"/>
</dbReference>
<keyword evidence="3" id="KW-1185">Reference proteome</keyword>
<feature type="transmembrane region" description="Helical" evidence="1">
    <location>
        <begin position="100"/>
        <end position="121"/>
    </location>
</feature>
<dbReference type="PATRIC" id="fig|37927.3.peg.2921"/>
<dbReference type="InterPro" id="IPR029058">
    <property type="entry name" value="AB_hydrolase_fold"/>
</dbReference>
<dbReference type="EMBL" id="CP014518">
    <property type="protein sequence ID" value="AMM33510.1"/>
    <property type="molecule type" value="Genomic_DNA"/>
</dbReference>
<proteinExistence type="predicted"/>
<keyword evidence="1" id="KW-0472">Membrane</keyword>
<dbReference type="InterPro" id="IPR050583">
    <property type="entry name" value="Mycobacterial_A85_antigen"/>
</dbReference>
<evidence type="ECO:0000313" key="2">
    <source>
        <dbReference type="EMBL" id="AMM33510.1"/>
    </source>
</evidence>
<dbReference type="Pfam" id="PF00756">
    <property type="entry name" value="Esterase"/>
    <property type="match status" value="1"/>
</dbReference>
<dbReference type="GO" id="GO:0016747">
    <property type="term" value="F:acyltransferase activity, transferring groups other than amino-acyl groups"/>
    <property type="evidence" value="ECO:0007669"/>
    <property type="project" value="TreeGrafter"/>
</dbReference>
<organism evidence="2 3">
    <name type="scientific">Sinomonas atrocyanea</name>
    <dbReference type="NCBI Taxonomy" id="37927"/>
    <lineage>
        <taxon>Bacteria</taxon>
        <taxon>Bacillati</taxon>
        <taxon>Actinomycetota</taxon>
        <taxon>Actinomycetes</taxon>
        <taxon>Micrococcales</taxon>
        <taxon>Micrococcaceae</taxon>
        <taxon>Sinomonas</taxon>
    </lineage>
</organism>
<sequence>MGPLSALDLVEGPVPTVAVLLAIPAGVFLLARRWRRGALVPLLAALLAGGTAWAVGQWTVASGLSTHPLPLPVLAWIAAAACALILAGAGLRGGRWPRRVLAPVAATLVLAAASLQVNAYYGFYRTLGDVTGASTADIAPLTNASHEGESASSPPLALARWAPPPDMPEHGRVKSAHIRGMVSGFTARRAYIYLPPAHSVPRHPVLPVLVLISGQPGSPSDWLTAGRLQPVLDAFAAAHRGLAPITVVVDANGTATANTMCMDSRIARADTYLATDVPAWIAANLDATTDHERWAIGGFSFGGTCAIQMATLHPGTYSNALDFSGEAEPALGPSRAATIQESFAGDTAAFDARTPLHQLKKRHYHHSWAYFAAGAEDSEFTACMHRVATAATGAGMTVQAESIPAVGHSWRVASAALGPALDWLSRRLALAP</sequence>
<feature type="transmembrane region" description="Helical" evidence="1">
    <location>
        <begin position="38"/>
        <end position="61"/>
    </location>
</feature>
<protein>
    <submittedName>
        <fullName evidence="2">Putative esterase</fullName>
    </submittedName>
</protein>
<reference evidence="2 3" key="1">
    <citation type="submission" date="2016-02" db="EMBL/GenBank/DDBJ databases">
        <title>Complete genome of Sinomonas atrocyanea KCTC 3377.</title>
        <authorList>
            <person name="Kim K.M."/>
        </authorList>
    </citation>
    <scope>NUCLEOTIDE SEQUENCE [LARGE SCALE GENOMIC DNA]</scope>
    <source>
        <strain evidence="2 3">KCTC 3377</strain>
    </source>
</reference>
<dbReference type="AlphaFoldDB" id="A0A127A232"/>
<dbReference type="PANTHER" id="PTHR48098">
    <property type="entry name" value="ENTEROCHELIN ESTERASE-RELATED"/>
    <property type="match status" value="1"/>
</dbReference>